<comment type="similarity">
    <text evidence="2 9">Belongs to the Wnt family.</text>
</comment>
<dbReference type="InterPro" id="IPR043158">
    <property type="entry name" value="Wnt_C"/>
</dbReference>
<dbReference type="PANTHER" id="PTHR12027">
    <property type="entry name" value="WNT RELATED"/>
    <property type="match status" value="1"/>
</dbReference>
<keyword evidence="7" id="KW-1015">Disulfide bond</keyword>
<dbReference type="InterPro" id="IPR005817">
    <property type="entry name" value="Wnt"/>
</dbReference>
<organism evidence="10 11">
    <name type="scientific">Saccoglossus kowalevskii</name>
    <name type="common">Acorn worm</name>
    <dbReference type="NCBI Taxonomy" id="10224"/>
    <lineage>
        <taxon>Eukaryota</taxon>
        <taxon>Metazoa</taxon>
        <taxon>Hemichordata</taxon>
        <taxon>Enteropneusta</taxon>
        <taxon>Harrimaniidae</taxon>
        <taxon>Saccoglossus</taxon>
    </lineage>
</organism>
<dbReference type="GeneID" id="100370081"/>
<dbReference type="InterPro" id="IPR018161">
    <property type="entry name" value="Wnt_CS"/>
</dbReference>
<evidence type="ECO:0000256" key="3">
    <source>
        <dbReference type="ARBA" id="ARBA00022473"/>
    </source>
</evidence>
<proteinExistence type="inferred from homology"/>
<evidence type="ECO:0000256" key="7">
    <source>
        <dbReference type="ARBA" id="ARBA00023157"/>
    </source>
</evidence>
<comment type="function">
    <text evidence="9">Ligand for members of the frizzled family of seven transmembrane receptors.</text>
</comment>
<evidence type="ECO:0000256" key="1">
    <source>
        <dbReference type="ARBA" id="ARBA00004498"/>
    </source>
</evidence>
<evidence type="ECO:0000256" key="9">
    <source>
        <dbReference type="RuleBase" id="RU003500"/>
    </source>
</evidence>
<dbReference type="PANTHER" id="PTHR12027:SF70">
    <property type="entry name" value="PROTEIN WNT-16"/>
    <property type="match status" value="1"/>
</dbReference>
<keyword evidence="5" id="KW-0272">Extracellular matrix</keyword>
<evidence type="ECO:0000256" key="6">
    <source>
        <dbReference type="ARBA" id="ARBA00022687"/>
    </source>
</evidence>
<keyword evidence="8" id="KW-0449">Lipoprotein</keyword>
<dbReference type="RefSeq" id="XP_002738899.2">
    <property type="nucleotide sequence ID" value="XM_002738853.2"/>
</dbReference>
<keyword evidence="3 9" id="KW-0217">Developmental protein</keyword>
<dbReference type="Gene3D" id="3.30.2460.20">
    <property type="match status" value="1"/>
</dbReference>
<evidence type="ECO:0000256" key="8">
    <source>
        <dbReference type="ARBA" id="ARBA00023288"/>
    </source>
</evidence>
<dbReference type="PROSITE" id="PS00246">
    <property type="entry name" value="WNT1"/>
    <property type="match status" value="1"/>
</dbReference>
<sequence length="360" mass="40417">MVAVIQRSCLKGPIQVLILVFLLTGKSFASWLWLGVASVGTVSSPQEAEEMVCSVVPGLVTAQKTVCIKKPQTIVSVSEGARLGITECQKQFQRERWNCSTTDDDSVFGKILEQGNRETAFIYSVTTAGVVYAVTRACSAGNLTDCTCDREHGETHEEGWNWRGCSDNIHYAIGFSKTFVDAPDKAFKGDLLRSLMNLHNNEVGRKAIEEQMDIQCRCHGVSGSCNVKSCWKTMPHFPNVGDYLKTRYESSVELHPRAKKRLRRKDRKNRKVPINTTEMVYMDQSPNYCMEDTLNGVPGTSGRECNRTSLLADSCDLLCCGRGYNTQVVRYVERCGCKFIWCCYVKCNTCETMIDRYTCK</sequence>
<protein>
    <recommendedName>
        <fullName evidence="9">Protein Wnt</fullName>
    </recommendedName>
</protein>
<name>A0ABM0GWJ0_SACKO</name>
<dbReference type="Proteomes" id="UP000694865">
    <property type="component" value="Unplaced"/>
</dbReference>
<dbReference type="CDD" id="cd19344">
    <property type="entry name" value="Wnt_Wnt16"/>
    <property type="match status" value="1"/>
</dbReference>
<evidence type="ECO:0000313" key="10">
    <source>
        <dbReference type="Proteomes" id="UP000694865"/>
    </source>
</evidence>
<keyword evidence="4" id="KW-0964">Secreted</keyword>
<keyword evidence="10" id="KW-1185">Reference proteome</keyword>
<evidence type="ECO:0000313" key="11">
    <source>
        <dbReference type="RefSeq" id="XP_002738899.2"/>
    </source>
</evidence>
<reference evidence="11" key="1">
    <citation type="submission" date="2025-08" db="UniProtKB">
        <authorList>
            <consortium name="RefSeq"/>
        </authorList>
    </citation>
    <scope>IDENTIFICATION</scope>
    <source>
        <tissue evidence="11">Testes</tissue>
    </source>
</reference>
<gene>
    <name evidence="11" type="primary">LOC100370081</name>
</gene>
<accession>A0ABM0GWJ0</accession>
<dbReference type="SMART" id="SM00097">
    <property type="entry name" value="WNT1"/>
    <property type="match status" value="1"/>
</dbReference>
<evidence type="ECO:0000256" key="2">
    <source>
        <dbReference type="ARBA" id="ARBA00005683"/>
    </source>
</evidence>
<evidence type="ECO:0000256" key="4">
    <source>
        <dbReference type="ARBA" id="ARBA00022525"/>
    </source>
</evidence>
<evidence type="ECO:0000256" key="5">
    <source>
        <dbReference type="ARBA" id="ARBA00022530"/>
    </source>
</evidence>
<dbReference type="PRINTS" id="PR01349">
    <property type="entry name" value="WNTPROTEIN"/>
</dbReference>
<comment type="subcellular location">
    <subcellularLocation>
        <location evidence="1 9">Secreted</location>
        <location evidence="1 9">Extracellular space</location>
        <location evidence="1 9">Extracellular matrix</location>
    </subcellularLocation>
</comment>
<keyword evidence="6 9" id="KW-0879">Wnt signaling pathway</keyword>
<dbReference type="Pfam" id="PF00110">
    <property type="entry name" value="wnt"/>
    <property type="match status" value="1"/>
</dbReference>